<feature type="compositionally biased region" description="Basic and acidic residues" evidence="1">
    <location>
        <begin position="532"/>
        <end position="559"/>
    </location>
</feature>
<evidence type="ECO:0000313" key="3">
    <source>
        <dbReference type="Proteomes" id="UP000549394"/>
    </source>
</evidence>
<comment type="caution">
    <text evidence="2">The sequence shown here is derived from an EMBL/GenBank/DDBJ whole genome shotgun (WGS) entry which is preliminary data.</text>
</comment>
<feature type="compositionally biased region" description="Low complexity" evidence="1">
    <location>
        <begin position="676"/>
        <end position="685"/>
    </location>
</feature>
<organism evidence="2 3">
    <name type="scientific">Dimorphilus gyrociliatus</name>
    <dbReference type="NCBI Taxonomy" id="2664684"/>
    <lineage>
        <taxon>Eukaryota</taxon>
        <taxon>Metazoa</taxon>
        <taxon>Spiralia</taxon>
        <taxon>Lophotrochozoa</taxon>
        <taxon>Annelida</taxon>
        <taxon>Polychaeta</taxon>
        <taxon>Polychaeta incertae sedis</taxon>
        <taxon>Dinophilidae</taxon>
        <taxon>Dimorphilus</taxon>
    </lineage>
</organism>
<feature type="compositionally biased region" description="Basic and acidic residues" evidence="1">
    <location>
        <begin position="734"/>
        <end position="753"/>
    </location>
</feature>
<feature type="compositionally biased region" description="Basic and acidic residues" evidence="1">
    <location>
        <begin position="834"/>
        <end position="846"/>
    </location>
</feature>
<sequence>MDPERGKIKFAFKTNRKEDNSKRDSSGWGRSYKNDYRMESEKDRSRTDRSSRHFSVSSMEEEDGRRDSMRSRSERGREGRNRDDYSHQAIDTGRRKDVGHNRHGNYEVNSDSSENGAYFNKYKKSDNTWKNKRDASNSFSSEPILSDIPLPPSRPTARSPGREKEGYWQEKDETVPRSDGSGDHRSSRSSSPYSKRMKPSFAKSDIQNYNYRNSRQSHEYTERKSDINERRHSDRSTERRHRDDYRKENSYSDLSRSSDKKYREQDQQKRQRDRLISRDDRRDDYRYSHVNKDDEDAQNDCSQSIEEQREKSYDAKSDNDLNHTDEPKAETQLQAENAIISDNKEKPTMGEDDYDPTETLLADEERPPTKSPVKISFAIKPKMGRSVNNEISPKKSPKGPGQISKPTWVEEKESDSDSRTDENLYKSPKSRNKPPKLFWSDESDSEAERNRSKNERISPNDRGKFYKRDDNDSEHDRRYERLNDNETDRRYEKTSDRRRSISQENSYRRQRRSRSKSTEYNHRKWNPRGRSRSKEDRRKNRFNFYEKKHSSYHRNDYYDKGLSSRSRRSKSPYRRESSFRYHKNYDKRRSGPYHENINSPRDRRSNFYSSNSRSNAHHGDTDYRTRRPCGPSYSPSYNRRKTRSPSPANDKDERKHTPTLPSEHRVTQSHIAAKASFSSSNMSLSDDGHEKSMQSPVSNKNADNANADLGKHEQNDKLYEKIPIPEPSNIVKSPENKLEAKKEGENERKKDETDKLLLERGFSRAPPVNIAPPGVIIIGVPEDRHQHRGLDQDLRLGHDHGHDQFPDRGIVLVLDLGDGTDQDLGNDIGQARSRIQDQDQDLDHDIGTGLEVDLDPDPD</sequence>
<proteinExistence type="predicted"/>
<gene>
    <name evidence="2" type="ORF">DGYR_LOCUS4702</name>
</gene>
<feature type="region of interest" description="Disordered" evidence="1">
    <location>
        <begin position="1"/>
        <end position="753"/>
    </location>
</feature>
<protein>
    <submittedName>
        <fullName evidence="2">DgyrCDS4960</fullName>
    </submittedName>
</protein>
<feature type="compositionally biased region" description="Basic and acidic residues" evidence="1">
    <location>
        <begin position="573"/>
        <end position="589"/>
    </location>
</feature>
<feature type="compositionally biased region" description="Polar residues" evidence="1">
    <location>
        <begin position="205"/>
        <end position="214"/>
    </location>
</feature>
<dbReference type="Proteomes" id="UP000549394">
    <property type="component" value="Unassembled WGS sequence"/>
</dbReference>
<feature type="compositionally biased region" description="Basic and acidic residues" evidence="1">
    <location>
        <begin position="216"/>
        <end position="292"/>
    </location>
</feature>
<reference evidence="2 3" key="1">
    <citation type="submission" date="2020-08" db="EMBL/GenBank/DDBJ databases">
        <authorList>
            <person name="Hejnol A."/>
        </authorList>
    </citation>
    <scope>NUCLEOTIDE SEQUENCE [LARGE SCALE GENOMIC DNA]</scope>
</reference>
<feature type="compositionally biased region" description="Basic and acidic residues" evidence="1">
    <location>
        <begin position="446"/>
        <end position="501"/>
    </location>
</feature>
<accession>A0A7I8VIJ4</accession>
<feature type="compositionally biased region" description="Basic and acidic residues" evidence="1">
    <location>
        <begin position="32"/>
        <end position="51"/>
    </location>
</feature>
<feature type="compositionally biased region" description="Basic and acidic residues" evidence="1">
    <location>
        <begin position="160"/>
        <end position="186"/>
    </location>
</feature>
<feature type="compositionally biased region" description="Basic and acidic residues" evidence="1">
    <location>
        <begin position="306"/>
        <end position="329"/>
    </location>
</feature>
<feature type="region of interest" description="Disordered" evidence="1">
    <location>
        <begin position="821"/>
        <end position="859"/>
    </location>
</feature>
<feature type="compositionally biased region" description="Polar residues" evidence="1">
    <location>
        <begin position="693"/>
        <end position="704"/>
    </location>
</feature>
<feature type="compositionally biased region" description="Basic and acidic residues" evidence="1">
    <location>
        <begin position="15"/>
        <end position="25"/>
    </location>
</feature>
<keyword evidence="3" id="KW-1185">Reference proteome</keyword>
<feature type="compositionally biased region" description="Basic and acidic residues" evidence="1">
    <location>
        <begin position="63"/>
        <end position="100"/>
    </location>
</feature>
<feature type="compositionally biased region" description="Basic and acidic residues" evidence="1">
    <location>
        <begin position="649"/>
        <end position="666"/>
    </location>
</feature>
<evidence type="ECO:0000313" key="2">
    <source>
        <dbReference type="EMBL" id="CAD5116027.1"/>
    </source>
</evidence>
<name>A0A7I8VIJ4_9ANNE</name>
<feature type="compositionally biased region" description="Basic and acidic residues" evidence="1">
    <location>
        <begin position="408"/>
        <end position="424"/>
    </location>
</feature>
<evidence type="ECO:0000256" key="1">
    <source>
        <dbReference type="SAM" id="MobiDB-lite"/>
    </source>
</evidence>
<feature type="compositionally biased region" description="Basic and acidic residues" evidence="1">
    <location>
        <begin position="123"/>
        <end position="135"/>
    </location>
</feature>
<dbReference type="AlphaFoldDB" id="A0A7I8VIJ4"/>
<dbReference type="EMBL" id="CAJFCJ010000006">
    <property type="protein sequence ID" value="CAD5116027.1"/>
    <property type="molecule type" value="Genomic_DNA"/>
</dbReference>
<feature type="compositionally biased region" description="Basic and acidic residues" evidence="1">
    <location>
        <begin position="709"/>
        <end position="720"/>
    </location>
</feature>